<dbReference type="AlphaFoldDB" id="A0A2Z6LUK2"/>
<protein>
    <recommendedName>
        <fullName evidence="8">Peptidase A1 domain-containing protein</fullName>
    </recommendedName>
</protein>
<accession>A0A2Z6LUK2</accession>
<keyword evidence="4" id="KW-0645">Protease</keyword>
<gene>
    <name evidence="9" type="ORF">TSUD_281470</name>
</gene>
<dbReference type="Proteomes" id="UP000242715">
    <property type="component" value="Unassembled WGS sequence"/>
</dbReference>
<dbReference type="InterPro" id="IPR034161">
    <property type="entry name" value="Pepsin-like_plant"/>
</dbReference>
<comment type="similarity">
    <text evidence="2">Belongs to the peptidase A1 family.</text>
</comment>
<dbReference type="CDD" id="cd05476">
    <property type="entry name" value="pepsin_A_like_plant"/>
    <property type="match status" value="1"/>
</dbReference>
<evidence type="ECO:0000313" key="10">
    <source>
        <dbReference type="Proteomes" id="UP000242715"/>
    </source>
</evidence>
<feature type="domain" description="Peptidase A1" evidence="8">
    <location>
        <begin position="1"/>
        <end position="222"/>
    </location>
</feature>
<dbReference type="InterPro" id="IPR021109">
    <property type="entry name" value="Peptidase_aspartic_dom_sf"/>
</dbReference>
<dbReference type="PROSITE" id="PS51767">
    <property type="entry name" value="PEPTIDASE_A1"/>
    <property type="match status" value="1"/>
</dbReference>
<dbReference type="Gene3D" id="2.40.70.10">
    <property type="entry name" value="Acid Proteases"/>
    <property type="match status" value="2"/>
</dbReference>
<sequence length="267" mass="29336">MGVIGLGRGSLSLISQIDSSLGGNMFSQCLVPSNTNPSITSHMSFGHGSEVLGNDVVSTPLVFNDASNGAYDTQYFVTLLGISVEDINLPFKNGSSLDHIVKGNMMIDSGTPTILLPEEFYHRLMEKVRNNVSLEPIPDSISLGYQLCYRTQTNFSGPMLTAHFEGSDVVLTPTQIFIPVEDDVFCFAFSSTFSNEYGIFGNYAQTNYLIGFDLDKQMVSFKPTDCTKLNQQEQQYTSSSPVSLKVPRSNPKGLFYILALATMLFLH</sequence>
<keyword evidence="6" id="KW-0378">Hydrolase</keyword>
<dbReference type="FunFam" id="2.40.70.10:FF:000050">
    <property type="entry name" value="Aspartic proteinase CDR1"/>
    <property type="match status" value="1"/>
</dbReference>
<evidence type="ECO:0000259" key="8">
    <source>
        <dbReference type="PROSITE" id="PS51767"/>
    </source>
</evidence>
<evidence type="ECO:0000256" key="1">
    <source>
        <dbReference type="ARBA" id="ARBA00004613"/>
    </source>
</evidence>
<dbReference type="PANTHER" id="PTHR47967:SF39">
    <property type="entry name" value="ASPARTYL PROTEASE FAMILY PROTEIN, PUTATIVE-RELATED"/>
    <property type="match status" value="1"/>
</dbReference>
<keyword evidence="3" id="KW-0964">Secreted</keyword>
<dbReference type="SUPFAM" id="SSF50630">
    <property type="entry name" value="Acid proteases"/>
    <property type="match status" value="1"/>
</dbReference>
<evidence type="ECO:0000256" key="6">
    <source>
        <dbReference type="ARBA" id="ARBA00022801"/>
    </source>
</evidence>
<keyword evidence="10" id="KW-1185">Reference proteome</keyword>
<dbReference type="OrthoDB" id="2747330at2759"/>
<dbReference type="GO" id="GO:0004190">
    <property type="term" value="F:aspartic-type endopeptidase activity"/>
    <property type="evidence" value="ECO:0007669"/>
    <property type="project" value="UniProtKB-KW"/>
</dbReference>
<name>A0A2Z6LUK2_TRISU</name>
<reference evidence="10" key="1">
    <citation type="journal article" date="2017" name="Front. Plant Sci.">
        <title>Climate Clever Clovers: New Paradigm to Reduce the Environmental Footprint of Ruminants by Breeding Low Methanogenic Forages Utilizing Haplotype Variation.</title>
        <authorList>
            <person name="Kaur P."/>
            <person name="Appels R."/>
            <person name="Bayer P.E."/>
            <person name="Keeble-Gagnere G."/>
            <person name="Wang J."/>
            <person name="Hirakawa H."/>
            <person name="Shirasawa K."/>
            <person name="Vercoe P."/>
            <person name="Stefanova K."/>
            <person name="Durmic Z."/>
            <person name="Nichols P."/>
            <person name="Revell C."/>
            <person name="Isobe S.N."/>
            <person name="Edwards D."/>
            <person name="Erskine W."/>
        </authorList>
    </citation>
    <scope>NUCLEOTIDE SEQUENCE [LARGE SCALE GENOMIC DNA]</scope>
    <source>
        <strain evidence="10">cv. Daliak</strain>
    </source>
</reference>
<dbReference type="InterPro" id="IPR032799">
    <property type="entry name" value="TAXi_C"/>
</dbReference>
<keyword evidence="7" id="KW-0325">Glycoprotein</keyword>
<dbReference type="GO" id="GO:0006508">
    <property type="term" value="P:proteolysis"/>
    <property type="evidence" value="ECO:0007669"/>
    <property type="project" value="UniProtKB-KW"/>
</dbReference>
<keyword evidence="5" id="KW-0064">Aspartyl protease</keyword>
<proteinExistence type="inferred from homology"/>
<dbReference type="InterPro" id="IPR032861">
    <property type="entry name" value="TAXi_N"/>
</dbReference>
<dbReference type="GO" id="GO:0005576">
    <property type="term" value="C:extracellular region"/>
    <property type="evidence" value="ECO:0007669"/>
    <property type="project" value="UniProtKB-SubCell"/>
</dbReference>
<dbReference type="Pfam" id="PF14543">
    <property type="entry name" value="TAXi_N"/>
    <property type="match status" value="1"/>
</dbReference>
<evidence type="ECO:0000256" key="3">
    <source>
        <dbReference type="ARBA" id="ARBA00022525"/>
    </source>
</evidence>
<evidence type="ECO:0000256" key="2">
    <source>
        <dbReference type="ARBA" id="ARBA00007447"/>
    </source>
</evidence>
<evidence type="ECO:0000256" key="4">
    <source>
        <dbReference type="ARBA" id="ARBA00022670"/>
    </source>
</evidence>
<dbReference type="PANTHER" id="PTHR47967">
    <property type="entry name" value="OS07G0603500 PROTEIN-RELATED"/>
    <property type="match status" value="1"/>
</dbReference>
<dbReference type="EMBL" id="DF973266">
    <property type="protein sequence ID" value="GAU23254.1"/>
    <property type="molecule type" value="Genomic_DNA"/>
</dbReference>
<evidence type="ECO:0000256" key="5">
    <source>
        <dbReference type="ARBA" id="ARBA00022750"/>
    </source>
</evidence>
<comment type="subcellular location">
    <subcellularLocation>
        <location evidence="1">Secreted</location>
    </subcellularLocation>
</comment>
<dbReference type="InterPro" id="IPR051708">
    <property type="entry name" value="Plant_Aspart_Prot_A1"/>
</dbReference>
<evidence type="ECO:0000313" key="9">
    <source>
        <dbReference type="EMBL" id="GAU23254.1"/>
    </source>
</evidence>
<organism evidence="9 10">
    <name type="scientific">Trifolium subterraneum</name>
    <name type="common">Subterranean clover</name>
    <dbReference type="NCBI Taxonomy" id="3900"/>
    <lineage>
        <taxon>Eukaryota</taxon>
        <taxon>Viridiplantae</taxon>
        <taxon>Streptophyta</taxon>
        <taxon>Embryophyta</taxon>
        <taxon>Tracheophyta</taxon>
        <taxon>Spermatophyta</taxon>
        <taxon>Magnoliopsida</taxon>
        <taxon>eudicotyledons</taxon>
        <taxon>Gunneridae</taxon>
        <taxon>Pentapetalae</taxon>
        <taxon>rosids</taxon>
        <taxon>fabids</taxon>
        <taxon>Fabales</taxon>
        <taxon>Fabaceae</taxon>
        <taxon>Papilionoideae</taxon>
        <taxon>50 kb inversion clade</taxon>
        <taxon>NPAAA clade</taxon>
        <taxon>Hologalegina</taxon>
        <taxon>IRL clade</taxon>
        <taxon>Trifolieae</taxon>
        <taxon>Trifolium</taxon>
    </lineage>
</organism>
<dbReference type="InterPro" id="IPR033121">
    <property type="entry name" value="PEPTIDASE_A1"/>
</dbReference>
<evidence type="ECO:0000256" key="7">
    <source>
        <dbReference type="ARBA" id="ARBA00023180"/>
    </source>
</evidence>
<dbReference type="Pfam" id="PF14541">
    <property type="entry name" value="TAXi_C"/>
    <property type="match status" value="1"/>
</dbReference>